<dbReference type="AlphaFoldDB" id="A0A2G6KEF9"/>
<name>A0A2G6KEF9_9BACT</name>
<proteinExistence type="predicted"/>
<dbReference type="EMBL" id="PDSK01000092">
    <property type="protein sequence ID" value="PIE34066.1"/>
    <property type="molecule type" value="Genomic_DNA"/>
</dbReference>
<feature type="transmembrane region" description="Helical" evidence="1">
    <location>
        <begin position="44"/>
        <end position="66"/>
    </location>
</feature>
<evidence type="ECO:0000256" key="1">
    <source>
        <dbReference type="SAM" id="Phobius"/>
    </source>
</evidence>
<organism evidence="2 3">
    <name type="scientific">candidate division KSB3 bacterium</name>
    <dbReference type="NCBI Taxonomy" id="2044937"/>
    <lineage>
        <taxon>Bacteria</taxon>
        <taxon>candidate division KSB3</taxon>
    </lineage>
</organism>
<keyword evidence="1" id="KW-0472">Membrane</keyword>
<protein>
    <submittedName>
        <fullName evidence="2">Uncharacterized protein</fullName>
    </submittedName>
</protein>
<evidence type="ECO:0000313" key="3">
    <source>
        <dbReference type="Proteomes" id="UP000230821"/>
    </source>
</evidence>
<keyword evidence="1" id="KW-1133">Transmembrane helix</keyword>
<feature type="transmembrane region" description="Helical" evidence="1">
    <location>
        <begin position="12"/>
        <end position="38"/>
    </location>
</feature>
<dbReference type="Proteomes" id="UP000230821">
    <property type="component" value="Unassembled WGS sequence"/>
</dbReference>
<gene>
    <name evidence="2" type="ORF">CSA56_09120</name>
</gene>
<comment type="caution">
    <text evidence="2">The sequence shown here is derived from an EMBL/GenBank/DDBJ whole genome shotgun (WGS) entry which is preliminary data.</text>
</comment>
<keyword evidence="1" id="KW-0812">Transmembrane</keyword>
<sequence>MKLSEKLIEGAGITLHYVGGLASIWCGLALSMVALIWWGAAGVSIPWAIFTGVFGLPPIAGGVWLFRRGKVLRQLLKVKLLKEDVRRLAFQRQGKLTPDDLARHHAWSEKHALNVLKNLVAEDPDRVELQLDYESGEIFFEFSDIMRALDAEKQYQALPISEAVGRKAAEIAMMLGKTIDTFNEYIAFTKETVSEHKREKKEEKYRAKIEQFLEEIDELKQE</sequence>
<accession>A0A2G6KEF9</accession>
<reference evidence="2 3" key="1">
    <citation type="submission" date="2017-10" db="EMBL/GenBank/DDBJ databases">
        <title>Novel microbial diversity and functional potential in the marine mammal oral microbiome.</title>
        <authorList>
            <person name="Dudek N.K."/>
            <person name="Sun C.L."/>
            <person name="Burstein D."/>
            <person name="Kantor R.S."/>
            <person name="Aliaga Goltsman D.S."/>
            <person name="Bik E.M."/>
            <person name="Thomas B.C."/>
            <person name="Banfield J.F."/>
            <person name="Relman D.A."/>
        </authorList>
    </citation>
    <scope>NUCLEOTIDE SEQUENCE [LARGE SCALE GENOMIC DNA]</scope>
    <source>
        <strain evidence="2">DOLJORAL78_47_16</strain>
    </source>
</reference>
<evidence type="ECO:0000313" key="2">
    <source>
        <dbReference type="EMBL" id="PIE34066.1"/>
    </source>
</evidence>